<dbReference type="CDD" id="cd16872">
    <property type="entry name" value="ARID_HMGB9-like"/>
    <property type="match status" value="1"/>
</dbReference>
<dbReference type="InterPro" id="IPR045303">
    <property type="entry name" value="ARID_HMGB9-like"/>
</dbReference>
<feature type="domain" description="HMG box" evidence="3">
    <location>
        <begin position="293"/>
        <end position="360"/>
    </location>
</feature>
<dbReference type="PANTHER" id="PTHR46691:SF1">
    <property type="entry name" value="AT-RICH INTERACTIVE DOMAIN-CONTAINING PROTEIN 2"/>
    <property type="match status" value="1"/>
</dbReference>
<dbReference type="SMART" id="SM00501">
    <property type="entry name" value="BRIGHT"/>
    <property type="match status" value="1"/>
</dbReference>
<dbReference type="AlphaFoldDB" id="A9NW05"/>
<feature type="region of interest" description="Disordered" evidence="2">
    <location>
        <begin position="1"/>
        <end position="24"/>
    </location>
</feature>
<dbReference type="SUPFAM" id="SSF47095">
    <property type="entry name" value="HMG-box"/>
    <property type="match status" value="1"/>
</dbReference>
<reference evidence="5" key="1">
    <citation type="journal article" date="2008" name="BMC Genomics">
        <title>A conifer genomics resource of 200,000 spruce (Picea spp.) ESTs and 6,464 high-quality, sequence-finished full-length cDNAs for Sitka spruce (Picea sitchensis).</title>
        <authorList>
            <person name="Ralph S.G."/>
            <person name="Chun H.J."/>
            <person name="Kolosova N."/>
            <person name="Cooper D."/>
            <person name="Oddy C."/>
            <person name="Ritland C.E."/>
            <person name="Kirkpatrick R."/>
            <person name="Moore R."/>
            <person name="Barber S."/>
            <person name="Holt R.A."/>
            <person name="Jones S.J."/>
            <person name="Marra M.A."/>
            <person name="Douglas C.J."/>
            <person name="Ritland K."/>
            <person name="Bohlmann J."/>
        </authorList>
    </citation>
    <scope>NUCLEOTIDE SEQUENCE</scope>
    <source>
        <tissue evidence="5">Green portion of the leader tissue</tissue>
    </source>
</reference>
<dbReference type="SUPFAM" id="SSF46774">
    <property type="entry name" value="ARID-like"/>
    <property type="match status" value="1"/>
</dbReference>
<feature type="domain" description="ARID" evidence="4">
    <location>
        <begin position="67"/>
        <end position="158"/>
    </location>
</feature>
<sequence length="481" mass="53293">MSDHCHNNGSSLEEPQNGSHHLALVPDSPCLQPLTYPGDSLAHHSSPQGTPVCKAYPSPVAKHEEVVAKGSLFLQTLGKFHATVGTKFMVPVIGGKELDLHLLYVEVTSRGGLQQVIKDRKWKDITAIFNFPPTATNASFVLRKYYISLLYHYEQVYFFGAQGQPIPPPAALPAPSPVSHSKNINELANPPSVEAKSLLKKRKRVDPMSSMGHPVTGVIDGKFENAYLITVMVGSEKLRGVLYEMPAGVSGEQFLQAPSCTNNSNNGDTASGVRPRRRRRRKDEMKKRDPDHPKPNRSGYNFFFAEQHTKLKALHPGKDREISKMIGDSWNKLTEEAKAVYQELGLKDKERYKSEMEEYRERQKAHSQDKGILVSRNEGSNQGLENHIKIQFQDQGVPLTRNEDSNQALDNNSDLLKHQPDQSLSLQLGIQGNGFKVAQLSDKAGMVGADMSIKQESLAGTKMSTEQENSQGSDCKNMVLG</sequence>
<feature type="compositionally biased region" description="Basic and acidic residues" evidence="2">
    <location>
        <begin position="282"/>
        <end position="294"/>
    </location>
</feature>
<dbReference type="InterPro" id="IPR001606">
    <property type="entry name" value="ARID_dom"/>
</dbReference>
<dbReference type="Gene3D" id="1.10.150.60">
    <property type="entry name" value="ARID DNA-binding domain"/>
    <property type="match status" value="1"/>
</dbReference>
<evidence type="ECO:0008006" key="6">
    <source>
        <dbReference type="Google" id="ProtNLM"/>
    </source>
</evidence>
<dbReference type="SMART" id="SM00398">
    <property type="entry name" value="HMG"/>
    <property type="match status" value="1"/>
</dbReference>
<dbReference type="Pfam" id="PF01388">
    <property type="entry name" value="ARID"/>
    <property type="match status" value="1"/>
</dbReference>
<accession>A9NW05</accession>
<dbReference type="SMART" id="SM01014">
    <property type="entry name" value="ARID"/>
    <property type="match status" value="1"/>
</dbReference>
<feature type="compositionally biased region" description="Polar residues" evidence="2">
    <location>
        <begin position="7"/>
        <end position="19"/>
    </location>
</feature>
<dbReference type="GO" id="GO:0005634">
    <property type="term" value="C:nucleus"/>
    <property type="evidence" value="ECO:0007669"/>
    <property type="project" value="UniProtKB-UniRule"/>
</dbReference>
<evidence type="ECO:0000256" key="2">
    <source>
        <dbReference type="SAM" id="MobiDB-lite"/>
    </source>
</evidence>
<organism evidence="5">
    <name type="scientific">Picea sitchensis</name>
    <name type="common">Sitka spruce</name>
    <name type="synonym">Pinus sitchensis</name>
    <dbReference type="NCBI Taxonomy" id="3332"/>
    <lineage>
        <taxon>Eukaryota</taxon>
        <taxon>Viridiplantae</taxon>
        <taxon>Streptophyta</taxon>
        <taxon>Embryophyta</taxon>
        <taxon>Tracheophyta</taxon>
        <taxon>Spermatophyta</taxon>
        <taxon>Pinopsida</taxon>
        <taxon>Pinidae</taxon>
        <taxon>Conifers I</taxon>
        <taxon>Pinales</taxon>
        <taxon>Pinaceae</taxon>
        <taxon>Picea</taxon>
    </lineage>
</organism>
<feature type="compositionally biased region" description="Polar residues" evidence="2">
    <location>
        <begin position="462"/>
        <end position="474"/>
    </location>
</feature>
<evidence type="ECO:0000259" key="3">
    <source>
        <dbReference type="PROSITE" id="PS50118"/>
    </source>
</evidence>
<dbReference type="PROSITE" id="PS51011">
    <property type="entry name" value="ARID"/>
    <property type="match status" value="1"/>
</dbReference>
<evidence type="ECO:0000256" key="1">
    <source>
        <dbReference type="PROSITE-ProRule" id="PRU00267"/>
    </source>
</evidence>
<protein>
    <recommendedName>
        <fullName evidence="6">HMG box domain-containing protein</fullName>
    </recommendedName>
</protein>
<feature type="compositionally biased region" description="Polar residues" evidence="2">
    <location>
        <begin position="256"/>
        <end position="269"/>
    </location>
</feature>
<name>A9NW05_PICSI</name>
<dbReference type="PANTHER" id="PTHR46691">
    <property type="entry name" value="HIGH MOBILITY GROUP B PROTEIN 9"/>
    <property type="match status" value="1"/>
</dbReference>
<dbReference type="InterPro" id="IPR036910">
    <property type="entry name" value="HMG_box_dom_sf"/>
</dbReference>
<dbReference type="Gene3D" id="1.10.30.10">
    <property type="entry name" value="High mobility group box domain"/>
    <property type="match status" value="1"/>
</dbReference>
<evidence type="ECO:0000313" key="5">
    <source>
        <dbReference type="EMBL" id="ABK24816.1"/>
    </source>
</evidence>
<dbReference type="Pfam" id="PF00505">
    <property type="entry name" value="HMG_box"/>
    <property type="match status" value="1"/>
</dbReference>
<dbReference type="FunFam" id="1.10.30.10:FF:000055">
    <property type="entry name" value="High mobility group B protein 15"/>
    <property type="match status" value="1"/>
</dbReference>
<dbReference type="GO" id="GO:0003677">
    <property type="term" value="F:DNA binding"/>
    <property type="evidence" value="ECO:0007669"/>
    <property type="project" value="UniProtKB-UniRule"/>
</dbReference>
<evidence type="ECO:0000259" key="4">
    <source>
        <dbReference type="PROSITE" id="PS51011"/>
    </source>
</evidence>
<dbReference type="InterPro" id="IPR036431">
    <property type="entry name" value="ARID_dom_sf"/>
</dbReference>
<proteinExistence type="evidence at transcript level"/>
<keyword evidence="1" id="KW-0539">Nucleus</keyword>
<feature type="DNA-binding region" description="HMG box" evidence="1">
    <location>
        <begin position="293"/>
        <end position="360"/>
    </location>
</feature>
<dbReference type="EMBL" id="EF085512">
    <property type="protein sequence ID" value="ABK24816.1"/>
    <property type="molecule type" value="mRNA"/>
</dbReference>
<dbReference type="PROSITE" id="PS50118">
    <property type="entry name" value="HMG_BOX_2"/>
    <property type="match status" value="1"/>
</dbReference>
<dbReference type="InterPro" id="IPR009071">
    <property type="entry name" value="HMG_box_dom"/>
</dbReference>
<feature type="region of interest" description="Disordered" evidence="2">
    <location>
        <begin position="457"/>
        <end position="481"/>
    </location>
</feature>
<dbReference type="CDD" id="cd22009">
    <property type="entry name" value="HMG-box_AtHMGB9-like"/>
    <property type="match status" value="1"/>
</dbReference>
<feature type="region of interest" description="Disordered" evidence="2">
    <location>
        <begin position="256"/>
        <end position="300"/>
    </location>
</feature>
<keyword evidence="1" id="KW-0238">DNA-binding</keyword>